<evidence type="ECO:0000256" key="1">
    <source>
        <dbReference type="ARBA" id="ARBA00001602"/>
    </source>
</evidence>
<sequence>MKTVGVFDSGVGGLSVLRALLAELPGTRFVYAADSAYAPYGERTAEDVSERTHRITAHLRKEHGIDALVLACNTATAHAIDALRQHHPDLPIIGVEPALKPAAALSRSGHIGVIATRGTLGSTRFAQLRDRLVAASPRPLWFSSQPCDGLADAIERHDLPVIQALSERYISELLQGSPESPAIDTLVLGCTHYPFAGELLGHLSGTGVTLVDTGAPVARRTREVLGLPPAASATAQAPLLLSSGQPAALAAAAQRWLGLHTEARSLLLA</sequence>
<dbReference type="InterPro" id="IPR015942">
    <property type="entry name" value="Asp/Glu/hydantoin_racemase"/>
</dbReference>
<evidence type="ECO:0000256" key="6">
    <source>
        <dbReference type="ARBA" id="ARBA00023316"/>
    </source>
</evidence>
<dbReference type="HAMAP" id="MF_00258">
    <property type="entry name" value="Glu_racemase"/>
    <property type="match status" value="1"/>
</dbReference>
<name>A0ABU1VHP1_9BURK</name>
<comment type="similarity">
    <text evidence="7">Belongs to the aspartate/glutamate racemases family.</text>
</comment>
<comment type="catalytic activity">
    <reaction evidence="1 7">
        <text>L-glutamate = D-glutamate</text>
        <dbReference type="Rhea" id="RHEA:12813"/>
        <dbReference type="ChEBI" id="CHEBI:29985"/>
        <dbReference type="ChEBI" id="CHEBI:29986"/>
        <dbReference type="EC" id="5.1.1.3"/>
    </reaction>
</comment>
<dbReference type="EC" id="5.1.1.3" evidence="2 7"/>
<evidence type="ECO:0000313" key="9">
    <source>
        <dbReference type="Proteomes" id="UP001265550"/>
    </source>
</evidence>
<dbReference type="InterPro" id="IPR018187">
    <property type="entry name" value="Asp/Glu_racemase_AS_1"/>
</dbReference>
<feature type="binding site" evidence="7">
    <location>
        <begin position="73"/>
        <end position="74"/>
    </location>
    <ligand>
        <name>substrate</name>
    </ligand>
</feature>
<organism evidence="8 9">
    <name type="scientific">Hydrogenophaga laconesensis</name>
    <dbReference type="NCBI Taxonomy" id="1805971"/>
    <lineage>
        <taxon>Bacteria</taxon>
        <taxon>Pseudomonadati</taxon>
        <taxon>Pseudomonadota</taxon>
        <taxon>Betaproteobacteria</taxon>
        <taxon>Burkholderiales</taxon>
        <taxon>Comamonadaceae</taxon>
        <taxon>Hydrogenophaga</taxon>
    </lineage>
</organism>
<comment type="function">
    <text evidence="7">Provides the (R)-glutamate required for cell wall biosynthesis.</text>
</comment>
<feature type="active site" description="Proton donor/acceptor" evidence="7">
    <location>
        <position position="72"/>
    </location>
</feature>
<dbReference type="NCBIfam" id="TIGR00067">
    <property type="entry name" value="glut_race"/>
    <property type="match status" value="1"/>
</dbReference>
<dbReference type="EMBL" id="JAVDWE010000018">
    <property type="protein sequence ID" value="MDR7097001.1"/>
    <property type="molecule type" value="Genomic_DNA"/>
</dbReference>
<comment type="caution">
    <text evidence="8">The sequence shown here is derived from an EMBL/GenBank/DDBJ whole genome shotgun (WGS) entry which is preliminary data.</text>
</comment>
<reference evidence="8 9" key="1">
    <citation type="submission" date="2023-07" db="EMBL/GenBank/DDBJ databases">
        <title>Sorghum-associated microbial communities from plants grown in Nebraska, USA.</title>
        <authorList>
            <person name="Schachtman D."/>
        </authorList>
    </citation>
    <scope>NUCLEOTIDE SEQUENCE [LARGE SCALE GENOMIC DNA]</scope>
    <source>
        <strain evidence="8 9">BE240</strain>
    </source>
</reference>
<dbReference type="InterPro" id="IPR004391">
    <property type="entry name" value="Glu_race"/>
</dbReference>
<evidence type="ECO:0000256" key="7">
    <source>
        <dbReference type="HAMAP-Rule" id="MF_00258"/>
    </source>
</evidence>
<protein>
    <recommendedName>
        <fullName evidence="2 7">Glutamate racemase</fullName>
        <ecNumber evidence="2 7">5.1.1.3</ecNumber>
    </recommendedName>
</protein>
<feature type="active site" description="Proton donor/acceptor" evidence="7">
    <location>
        <position position="190"/>
    </location>
</feature>
<dbReference type="Gene3D" id="3.40.50.1860">
    <property type="match status" value="2"/>
</dbReference>
<keyword evidence="6 7" id="KW-0961">Cell wall biogenesis/degradation</keyword>
<dbReference type="PANTHER" id="PTHR21198:SF2">
    <property type="entry name" value="GLUTAMATE RACEMASE"/>
    <property type="match status" value="1"/>
</dbReference>
<evidence type="ECO:0000256" key="5">
    <source>
        <dbReference type="ARBA" id="ARBA00023235"/>
    </source>
</evidence>
<evidence type="ECO:0000313" key="8">
    <source>
        <dbReference type="EMBL" id="MDR7097001.1"/>
    </source>
</evidence>
<dbReference type="PROSITE" id="PS00923">
    <property type="entry name" value="ASP_GLU_RACEMASE_1"/>
    <property type="match status" value="1"/>
</dbReference>
<feature type="binding site" evidence="7">
    <location>
        <begin position="191"/>
        <end position="192"/>
    </location>
    <ligand>
        <name>substrate</name>
    </ligand>
</feature>
<comment type="pathway">
    <text evidence="7">Cell wall biogenesis; peptidoglycan biosynthesis.</text>
</comment>
<dbReference type="Pfam" id="PF01177">
    <property type="entry name" value="Asp_Glu_race"/>
    <property type="match status" value="1"/>
</dbReference>
<evidence type="ECO:0000256" key="3">
    <source>
        <dbReference type="ARBA" id="ARBA00022960"/>
    </source>
</evidence>
<dbReference type="InterPro" id="IPR001920">
    <property type="entry name" value="Asp/Glu_race"/>
</dbReference>
<keyword evidence="4 7" id="KW-0573">Peptidoglycan synthesis</keyword>
<evidence type="ECO:0000256" key="4">
    <source>
        <dbReference type="ARBA" id="ARBA00022984"/>
    </source>
</evidence>
<dbReference type="GO" id="GO:0008881">
    <property type="term" value="F:glutamate racemase activity"/>
    <property type="evidence" value="ECO:0007669"/>
    <property type="project" value="UniProtKB-EC"/>
</dbReference>
<keyword evidence="5 7" id="KW-0413">Isomerase</keyword>
<feature type="binding site" evidence="7">
    <location>
        <begin position="40"/>
        <end position="41"/>
    </location>
    <ligand>
        <name>substrate</name>
    </ligand>
</feature>
<keyword evidence="9" id="KW-1185">Reference proteome</keyword>
<evidence type="ECO:0000256" key="2">
    <source>
        <dbReference type="ARBA" id="ARBA00013090"/>
    </source>
</evidence>
<accession>A0ABU1VHP1</accession>
<proteinExistence type="inferred from homology"/>
<dbReference type="SUPFAM" id="SSF53681">
    <property type="entry name" value="Aspartate/glutamate racemase"/>
    <property type="match status" value="2"/>
</dbReference>
<dbReference type="PANTHER" id="PTHR21198">
    <property type="entry name" value="GLUTAMATE RACEMASE"/>
    <property type="match status" value="1"/>
</dbReference>
<dbReference type="RefSeq" id="WP_204735295.1">
    <property type="nucleotide sequence ID" value="NZ_JAVDWE010000018.1"/>
</dbReference>
<feature type="binding site" evidence="7">
    <location>
        <begin position="8"/>
        <end position="9"/>
    </location>
    <ligand>
        <name>substrate</name>
    </ligand>
</feature>
<keyword evidence="3 7" id="KW-0133">Cell shape</keyword>
<dbReference type="Proteomes" id="UP001265550">
    <property type="component" value="Unassembled WGS sequence"/>
</dbReference>
<gene>
    <name evidence="7" type="primary">murI</name>
    <name evidence="8" type="ORF">J2X09_004770</name>
</gene>